<evidence type="ECO:0000313" key="2">
    <source>
        <dbReference type="Proteomes" id="UP000777265"/>
    </source>
</evidence>
<organism evidence="1 2">
    <name type="scientific">Syntrophorhabdus aromaticivorans</name>
    <dbReference type="NCBI Taxonomy" id="328301"/>
    <lineage>
        <taxon>Bacteria</taxon>
        <taxon>Pseudomonadati</taxon>
        <taxon>Thermodesulfobacteriota</taxon>
        <taxon>Syntrophorhabdia</taxon>
        <taxon>Syntrophorhabdales</taxon>
        <taxon>Syntrophorhabdaceae</taxon>
        <taxon>Syntrophorhabdus</taxon>
    </lineage>
</organism>
<comment type="caution">
    <text evidence="1">The sequence shown here is derived from an EMBL/GenBank/DDBJ whole genome shotgun (WGS) entry which is preliminary data.</text>
</comment>
<protein>
    <recommendedName>
        <fullName evidence="3">DUF3303 domain-containing protein</fullName>
    </recommendedName>
</protein>
<evidence type="ECO:0008006" key="3">
    <source>
        <dbReference type="Google" id="ProtNLM"/>
    </source>
</evidence>
<dbReference type="EMBL" id="JAAYEE010000182">
    <property type="protein sequence ID" value="NLW35920.1"/>
    <property type="molecule type" value="Genomic_DNA"/>
</dbReference>
<dbReference type="STRING" id="909663.GCA_000512235_01974"/>
<reference evidence="1" key="1">
    <citation type="journal article" date="2020" name="Biotechnol. Biofuels">
        <title>New insights from the biogas microbiome by comprehensive genome-resolved metagenomics of nearly 1600 species originating from multiple anaerobic digesters.</title>
        <authorList>
            <person name="Campanaro S."/>
            <person name="Treu L."/>
            <person name="Rodriguez-R L.M."/>
            <person name="Kovalovszki A."/>
            <person name="Ziels R.M."/>
            <person name="Maus I."/>
            <person name="Zhu X."/>
            <person name="Kougias P.G."/>
            <person name="Basile A."/>
            <person name="Luo G."/>
            <person name="Schluter A."/>
            <person name="Konstantinidis K.T."/>
            <person name="Angelidaki I."/>
        </authorList>
    </citation>
    <scope>NUCLEOTIDE SEQUENCE</scope>
    <source>
        <strain evidence="1">AS06rmzACSIP_7</strain>
    </source>
</reference>
<accession>A0A351U1I4</accession>
<dbReference type="Proteomes" id="UP000777265">
    <property type="component" value="Unassembled WGS sequence"/>
</dbReference>
<reference evidence="1" key="2">
    <citation type="submission" date="2020-01" db="EMBL/GenBank/DDBJ databases">
        <authorList>
            <person name="Campanaro S."/>
        </authorList>
    </citation>
    <scope>NUCLEOTIDE SEQUENCE</scope>
    <source>
        <strain evidence="1">AS06rmzACSIP_7</strain>
    </source>
</reference>
<dbReference type="Pfam" id="PF11746">
    <property type="entry name" value="DUF3303"/>
    <property type="match status" value="1"/>
</dbReference>
<dbReference type="AlphaFoldDB" id="A0A351U1I4"/>
<dbReference type="InterPro" id="IPR021734">
    <property type="entry name" value="DUF3303"/>
</dbReference>
<sequence length="85" mass="9849">MYFMNICTWSPEDEKEVEKRRANWKWPKGVNVICEFIDLQGCRAINVIEADASGLIASRKSWIDVMLFETFPVHPFGASKDLLKK</sequence>
<gene>
    <name evidence="1" type="ORF">GXY80_10635</name>
</gene>
<name>A0A351U1I4_9BACT</name>
<proteinExistence type="predicted"/>
<evidence type="ECO:0000313" key="1">
    <source>
        <dbReference type="EMBL" id="NLW35920.1"/>
    </source>
</evidence>